<name>W1PZN8_AMBTC</name>
<dbReference type="AlphaFoldDB" id="W1PZN8"/>
<dbReference type="EMBL" id="KI392567">
    <property type="protein sequence ID" value="ERN13639.1"/>
    <property type="molecule type" value="Genomic_DNA"/>
</dbReference>
<evidence type="ECO:0000313" key="2">
    <source>
        <dbReference type="EMBL" id="ERN13639.1"/>
    </source>
</evidence>
<reference evidence="3" key="1">
    <citation type="journal article" date="2013" name="Science">
        <title>The Amborella genome and the evolution of flowering plants.</title>
        <authorList>
            <consortium name="Amborella Genome Project"/>
        </authorList>
    </citation>
    <scope>NUCLEOTIDE SEQUENCE [LARGE SCALE GENOMIC DNA]</scope>
</reference>
<dbReference type="Gramene" id="ERN13639">
    <property type="protein sequence ID" value="ERN13639"/>
    <property type="gene ID" value="AMTR_s00049p00098090"/>
</dbReference>
<accession>W1PZN8</accession>
<dbReference type="PANTHER" id="PTHR33386:SF5">
    <property type="entry name" value="OS02G0740600 PROTEIN"/>
    <property type="match status" value="1"/>
</dbReference>
<proteinExistence type="predicted"/>
<protein>
    <submittedName>
        <fullName evidence="2">Uncharacterized protein</fullName>
    </submittedName>
</protein>
<gene>
    <name evidence="2" type="ORF">AMTR_s00049p00098090</name>
</gene>
<dbReference type="PANTHER" id="PTHR33386">
    <property type="entry name" value="OS02G0740600 PROTEIN"/>
    <property type="match status" value="1"/>
</dbReference>
<sequence>MASTEGNRSFGLSWADQWDSGPSEPTPIYKEMEKPASDARERPGKTKEGASASFKKVMTGTLSGIRWMKEKCNKKTHK</sequence>
<organism evidence="2 3">
    <name type="scientific">Amborella trichopoda</name>
    <dbReference type="NCBI Taxonomy" id="13333"/>
    <lineage>
        <taxon>Eukaryota</taxon>
        <taxon>Viridiplantae</taxon>
        <taxon>Streptophyta</taxon>
        <taxon>Embryophyta</taxon>
        <taxon>Tracheophyta</taxon>
        <taxon>Spermatophyta</taxon>
        <taxon>Magnoliopsida</taxon>
        <taxon>Amborellales</taxon>
        <taxon>Amborellaceae</taxon>
        <taxon>Amborella</taxon>
    </lineage>
</organism>
<evidence type="ECO:0000256" key="1">
    <source>
        <dbReference type="SAM" id="MobiDB-lite"/>
    </source>
</evidence>
<feature type="region of interest" description="Disordered" evidence="1">
    <location>
        <begin position="1"/>
        <end position="55"/>
    </location>
</feature>
<evidence type="ECO:0000313" key="3">
    <source>
        <dbReference type="Proteomes" id="UP000017836"/>
    </source>
</evidence>
<dbReference type="Proteomes" id="UP000017836">
    <property type="component" value="Unassembled WGS sequence"/>
</dbReference>
<keyword evidence="3" id="KW-1185">Reference proteome</keyword>
<dbReference type="HOGENOM" id="CLU_184050_0_0_1"/>
<feature type="compositionally biased region" description="Basic and acidic residues" evidence="1">
    <location>
        <begin position="30"/>
        <end position="48"/>
    </location>
</feature>